<gene>
    <name evidence="2" type="ORF">METZ01_LOCUS198662</name>
</gene>
<proteinExistence type="predicted"/>
<dbReference type="InterPro" id="IPR011429">
    <property type="entry name" value="Cyt_c_Planctomycete-type"/>
</dbReference>
<name>A0A382E554_9ZZZZ</name>
<accession>A0A382E554</accession>
<reference evidence="2" key="1">
    <citation type="submission" date="2018-05" db="EMBL/GenBank/DDBJ databases">
        <authorList>
            <person name="Lanie J.A."/>
            <person name="Ng W.-L."/>
            <person name="Kazmierczak K.M."/>
            <person name="Andrzejewski T.M."/>
            <person name="Davidsen T.M."/>
            <person name="Wayne K.J."/>
            <person name="Tettelin H."/>
            <person name="Glass J.I."/>
            <person name="Rusch D."/>
            <person name="Podicherti R."/>
            <person name="Tsui H.-C.T."/>
            <person name="Winkler M.E."/>
        </authorList>
    </citation>
    <scope>NUCLEOTIDE SEQUENCE</scope>
</reference>
<dbReference type="AlphaFoldDB" id="A0A382E554"/>
<feature type="non-terminal residue" evidence="2">
    <location>
        <position position="93"/>
    </location>
</feature>
<organism evidence="2">
    <name type="scientific">marine metagenome</name>
    <dbReference type="NCBI Taxonomy" id="408172"/>
    <lineage>
        <taxon>unclassified sequences</taxon>
        <taxon>metagenomes</taxon>
        <taxon>ecological metagenomes</taxon>
    </lineage>
</organism>
<feature type="domain" description="Cytochrome C Planctomycete-type" evidence="1">
    <location>
        <begin position="43"/>
        <end position="92"/>
    </location>
</feature>
<evidence type="ECO:0000313" key="2">
    <source>
        <dbReference type="EMBL" id="SVB45808.1"/>
    </source>
</evidence>
<dbReference type="EMBL" id="UINC01042753">
    <property type="protein sequence ID" value="SVB45808.1"/>
    <property type="molecule type" value="Genomic_DNA"/>
</dbReference>
<sequence length="93" mass="10601">MRFCRQTLFTAFLVTSVSGIAAEKMPEVIKYNRDIRPILSNNCFLCHGPDKGRRKADMRLDLEAEAKKDAIVPGKLSESELWARITNSDDDER</sequence>
<dbReference type="PANTHER" id="PTHR35889">
    <property type="entry name" value="CYCLOINULO-OLIGOSACCHARIDE FRUCTANOTRANSFERASE-RELATED"/>
    <property type="match status" value="1"/>
</dbReference>
<dbReference type="PANTHER" id="PTHR35889:SF3">
    <property type="entry name" value="F-BOX DOMAIN-CONTAINING PROTEIN"/>
    <property type="match status" value="1"/>
</dbReference>
<evidence type="ECO:0000259" key="1">
    <source>
        <dbReference type="Pfam" id="PF07635"/>
    </source>
</evidence>
<protein>
    <recommendedName>
        <fullName evidence="1">Cytochrome C Planctomycete-type domain-containing protein</fullName>
    </recommendedName>
</protein>
<dbReference type="Pfam" id="PF07635">
    <property type="entry name" value="PSCyt1"/>
    <property type="match status" value="1"/>
</dbReference>